<dbReference type="InterPro" id="IPR029052">
    <property type="entry name" value="Metallo-depent_PP-like"/>
</dbReference>
<sequence length="399" mass="45274">MWSPTFVKAAALLLYILLISSVSECVYASSTGTAPVQVAIAATDYVCGSGGNWSMQYTLRTLGGADWSPTLAVYGDMGTANAVSLPWLVEEVASGGFDAVLHVGDLAYDLFQCLYVHMGPEVQGRENWFLPLQEGGKVGDKFMEQVEPIATQVPYMVAPGNHEWLHNFTHYKNRFSMPGNSENYHYSWNIGPAHIISFSTEVYFFLEDGLKLIEWQYHWLEQELQRVSAAEYRGERPWIIAMGHRPMYCSTNNDNDCDHHNSVVRVGLPLEYKYGLEKLFYQYGVDLELWGHEHIYERMWPLFNYTVMNGSYENPYTNPGAPVHIVTGSAGCREDHGDFKKDQPEWVAFTSRDYGYSKMTVHNATHLSFQQISADQGGKVVDEFTIIKDYHGPYRAMDL</sequence>
<comment type="caution">
    <text evidence="5">The sequence shown here is derived from an EMBL/GenBank/DDBJ whole genome shotgun (WGS) entry which is preliminary data.</text>
</comment>
<dbReference type="Gene3D" id="3.60.21.10">
    <property type="match status" value="1"/>
</dbReference>
<reference evidence="5" key="1">
    <citation type="submission" date="2023-03" db="EMBL/GenBank/DDBJ databases">
        <authorList>
            <person name="Steffen K."/>
            <person name="Cardenas P."/>
        </authorList>
    </citation>
    <scope>NUCLEOTIDE SEQUENCE</scope>
</reference>
<keyword evidence="2" id="KW-0732">Signal</keyword>
<name>A0AA35TKI4_GEOBA</name>
<evidence type="ECO:0000313" key="6">
    <source>
        <dbReference type="Proteomes" id="UP001174909"/>
    </source>
</evidence>
<evidence type="ECO:0000313" key="5">
    <source>
        <dbReference type="EMBL" id="CAI8049980.1"/>
    </source>
</evidence>
<dbReference type="EMBL" id="CASHTH010003827">
    <property type="protein sequence ID" value="CAI8049980.1"/>
    <property type="molecule type" value="Genomic_DNA"/>
</dbReference>
<proteinExistence type="predicted"/>
<dbReference type="Pfam" id="PF14008">
    <property type="entry name" value="Metallophos_C"/>
    <property type="match status" value="1"/>
</dbReference>
<feature type="signal peptide" evidence="2">
    <location>
        <begin position="1"/>
        <end position="28"/>
    </location>
</feature>
<evidence type="ECO:0000259" key="3">
    <source>
        <dbReference type="Pfam" id="PF00149"/>
    </source>
</evidence>
<feature type="chain" id="PRO_5041253837" evidence="2">
    <location>
        <begin position="29"/>
        <end position="399"/>
    </location>
</feature>
<evidence type="ECO:0000256" key="1">
    <source>
        <dbReference type="ARBA" id="ARBA00023180"/>
    </source>
</evidence>
<keyword evidence="1" id="KW-0325">Glycoprotein</keyword>
<dbReference type="AlphaFoldDB" id="A0AA35TKI4"/>
<dbReference type="Pfam" id="PF00149">
    <property type="entry name" value="Metallophos"/>
    <property type="match status" value="1"/>
</dbReference>
<dbReference type="SUPFAM" id="SSF56300">
    <property type="entry name" value="Metallo-dependent phosphatases"/>
    <property type="match status" value="1"/>
</dbReference>
<feature type="domain" description="Calcineurin-like phosphoesterase" evidence="3">
    <location>
        <begin position="71"/>
        <end position="296"/>
    </location>
</feature>
<evidence type="ECO:0000259" key="4">
    <source>
        <dbReference type="Pfam" id="PF14008"/>
    </source>
</evidence>
<dbReference type="InterPro" id="IPR004843">
    <property type="entry name" value="Calcineurin-like_PHP"/>
</dbReference>
<dbReference type="Proteomes" id="UP001174909">
    <property type="component" value="Unassembled WGS sequence"/>
</dbReference>
<gene>
    <name evidence="5" type="ORF">GBAR_LOCUS27501</name>
</gene>
<accession>A0AA35TKI4</accession>
<evidence type="ECO:0000256" key="2">
    <source>
        <dbReference type="SAM" id="SignalP"/>
    </source>
</evidence>
<dbReference type="PANTHER" id="PTHR45867">
    <property type="entry name" value="PURPLE ACID PHOSPHATASE"/>
    <property type="match status" value="1"/>
</dbReference>
<dbReference type="InterPro" id="IPR025733">
    <property type="entry name" value="PAPs_C"/>
</dbReference>
<dbReference type="InterPro" id="IPR041792">
    <property type="entry name" value="MPP_PAP"/>
</dbReference>
<feature type="domain" description="Purple acid phosphatase C-terminal" evidence="4">
    <location>
        <begin position="321"/>
        <end position="383"/>
    </location>
</feature>
<organism evidence="5 6">
    <name type="scientific">Geodia barretti</name>
    <name type="common">Barrett's horny sponge</name>
    <dbReference type="NCBI Taxonomy" id="519541"/>
    <lineage>
        <taxon>Eukaryota</taxon>
        <taxon>Metazoa</taxon>
        <taxon>Porifera</taxon>
        <taxon>Demospongiae</taxon>
        <taxon>Heteroscleromorpha</taxon>
        <taxon>Tetractinellida</taxon>
        <taxon>Astrophorina</taxon>
        <taxon>Geodiidae</taxon>
        <taxon>Geodia</taxon>
    </lineage>
</organism>
<dbReference type="PANTHER" id="PTHR45867:SF3">
    <property type="entry name" value="ACID PHOSPHATASE TYPE 7"/>
    <property type="match status" value="1"/>
</dbReference>
<protein>
    <submittedName>
        <fullName evidence="5">Acid phosphatase type 7</fullName>
    </submittedName>
</protein>
<dbReference type="GO" id="GO:0016787">
    <property type="term" value="F:hydrolase activity"/>
    <property type="evidence" value="ECO:0007669"/>
    <property type="project" value="InterPro"/>
</dbReference>
<dbReference type="CDD" id="cd00839">
    <property type="entry name" value="MPP_PAPs"/>
    <property type="match status" value="1"/>
</dbReference>
<keyword evidence="6" id="KW-1185">Reference proteome</keyword>